<dbReference type="RefSeq" id="WP_057850842.1">
    <property type="nucleotide sequence ID" value="NZ_LLXX01000090.1"/>
</dbReference>
<dbReference type="OrthoDB" id="3867411at2"/>
<dbReference type="Proteomes" id="UP000051913">
    <property type="component" value="Unassembled WGS sequence"/>
</dbReference>
<comment type="caution">
    <text evidence="5">The sequence shown here is derived from an EMBL/GenBank/DDBJ whole genome shotgun (WGS) entry which is preliminary data.</text>
</comment>
<protein>
    <recommendedName>
        <fullName evidence="7">Gas vesicle protein</fullName>
    </recommendedName>
</protein>
<dbReference type="Pfam" id="PF06386">
    <property type="entry name" value="GvpL_GvpF"/>
    <property type="match status" value="1"/>
</dbReference>
<sequence>MSSYVYCLTRASHPLPLEGAVGIGEHAPALRLVREQDLVAVVSDAPENLRAKRRDLVKHDAVIGRIYAAGTVLPMRFGMVAPDDEAVQTELRSGARRYSELLSRIDGHVELNVKGIHAEEALLRDLLLQNDELRARNHALRAADGGRHQDKVAFGEHVAAAVAERRARDAGQVIARLQPHAAQIRRGPPVDGCFVNVSFLVASGARADFDGALSPLRRELPGYASVELYGPLPPYSFVGNEADV</sequence>
<dbReference type="PANTHER" id="PTHR36852">
    <property type="entry name" value="PROTEIN GVPL 2"/>
    <property type="match status" value="1"/>
</dbReference>
<dbReference type="EMBL" id="LLXX01000090">
    <property type="protein sequence ID" value="KRR07873.1"/>
    <property type="molecule type" value="Genomic_DNA"/>
</dbReference>
<keyword evidence="6" id="KW-1185">Reference proteome</keyword>
<dbReference type="STRING" id="1518501.CQ10_18300"/>
<dbReference type="GO" id="GO:0031412">
    <property type="term" value="P:gas vesicle organization"/>
    <property type="evidence" value="ECO:0007669"/>
    <property type="project" value="InterPro"/>
</dbReference>
<proteinExistence type="inferred from homology"/>
<evidence type="ECO:0000256" key="2">
    <source>
        <dbReference type="ARBA" id="ARBA00035108"/>
    </source>
</evidence>
<gene>
    <name evidence="5" type="ORF">CP49_07620</name>
</gene>
<reference evidence="5 6" key="1">
    <citation type="submission" date="2014-03" db="EMBL/GenBank/DDBJ databases">
        <title>Bradyrhizobium valentinum sp. nov., isolated from effective nodules of Lupinus mariae-josephae, a lupine endemic of basic-lime soils in Eastern Spain.</title>
        <authorList>
            <person name="Duran D."/>
            <person name="Rey L."/>
            <person name="Navarro A."/>
            <person name="Busquets A."/>
            <person name="Imperial J."/>
            <person name="Ruiz-Argueso T."/>
        </authorList>
    </citation>
    <scope>NUCLEOTIDE SEQUENCE [LARGE SCALE GENOMIC DNA]</scope>
    <source>
        <strain evidence="5 6">LmjM3</strain>
    </source>
</reference>
<comment type="subcellular location">
    <subcellularLocation>
        <location evidence="2">Gas vesicle</location>
    </subcellularLocation>
</comment>
<dbReference type="PANTHER" id="PTHR36852:SF1">
    <property type="entry name" value="PROTEIN GVPL 2"/>
    <property type="match status" value="1"/>
</dbReference>
<comment type="similarity">
    <text evidence="3">Belongs to the gas vesicle GvpF/GvpL family.</text>
</comment>
<evidence type="ECO:0000313" key="6">
    <source>
        <dbReference type="Proteomes" id="UP000051913"/>
    </source>
</evidence>
<evidence type="ECO:0000256" key="4">
    <source>
        <dbReference type="SAM" id="Coils"/>
    </source>
</evidence>
<dbReference type="GO" id="GO:0031411">
    <property type="term" value="C:gas vesicle"/>
    <property type="evidence" value="ECO:0007669"/>
    <property type="project" value="UniProtKB-SubCell"/>
</dbReference>
<dbReference type="InterPro" id="IPR009430">
    <property type="entry name" value="GvpL/GvpF"/>
</dbReference>
<keyword evidence="1" id="KW-0304">Gas vesicle</keyword>
<evidence type="ECO:0000313" key="5">
    <source>
        <dbReference type="EMBL" id="KRR07873.1"/>
    </source>
</evidence>
<evidence type="ECO:0008006" key="7">
    <source>
        <dbReference type="Google" id="ProtNLM"/>
    </source>
</evidence>
<keyword evidence="4" id="KW-0175">Coiled coil</keyword>
<accession>A0A0R3L5Q8</accession>
<evidence type="ECO:0000256" key="3">
    <source>
        <dbReference type="ARBA" id="ARBA00035643"/>
    </source>
</evidence>
<name>A0A0R3L5Q8_9BRAD</name>
<evidence type="ECO:0000256" key="1">
    <source>
        <dbReference type="ARBA" id="ARBA00022987"/>
    </source>
</evidence>
<organism evidence="5 6">
    <name type="scientific">Bradyrhizobium valentinum</name>
    <dbReference type="NCBI Taxonomy" id="1518501"/>
    <lineage>
        <taxon>Bacteria</taxon>
        <taxon>Pseudomonadati</taxon>
        <taxon>Pseudomonadota</taxon>
        <taxon>Alphaproteobacteria</taxon>
        <taxon>Hyphomicrobiales</taxon>
        <taxon>Nitrobacteraceae</taxon>
        <taxon>Bradyrhizobium</taxon>
    </lineage>
</organism>
<feature type="coiled-coil region" evidence="4">
    <location>
        <begin position="116"/>
        <end position="143"/>
    </location>
</feature>
<dbReference type="AlphaFoldDB" id="A0A0R3L5Q8"/>